<dbReference type="InterPro" id="IPR007486">
    <property type="entry name" value="YebE"/>
</dbReference>
<feature type="region of interest" description="Disordered" evidence="1">
    <location>
        <begin position="45"/>
        <end position="66"/>
    </location>
</feature>
<comment type="caution">
    <text evidence="2">The sequence shown here is derived from an EMBL/GenBank/DDBJ whole genome shotgun (WGS) entry which is preliminary data.</text>
</comment>
<reference evidence="2 3" key="1">
    <citation type="submission" date="2019-03" db="EMBL/GenBank/DDBJ databases">
        <title>Paracraurococcus aquatilis NE82 genome sequence.</title>
        <authorList>
            <person name="Zhao Y."/>
            <person name="Du Z."/>
        </authorList>
    </citation>
    <scope>NUCLEOTIDE SEQUENCE [LARGE SCALE GENOMIC DNA]</scope>
    <source>
        <strain evidence="2 3">NE82</strain>
    </source>
</reference>
<name>A0A4R4DW64_9PROT</name>
<protein>
    <submittedName>
        <fullName evidence="2">DUF533 domain-containing protein</fullName>
    </submittedName>
</protein>
<keyword evidence="3" id="KW-1185">Reference proteome</keyword>
<evidence type="ECO:0000256" key="1">
    <source>
        <dbReference type="SAM" id="MobiDB-lite"/>
    </source>
</evidence>
<accession>A0A4R4DW64</accession>
<organism evidence="2 3">
    <name type="scientific">Roseicella aquatilis</name>
    <dbReference type="NCBI Taxonomy" id="2527868"/>
    <lineage>
        <taxon>Bacteria</taxon>
        <taxon>Pseudomonadati</taxon>
        <taxon>Pseudomonadota</taxon>
        <taxon>Alphaproteobacteria</taxon>
        <taxon>Acetobacterales</taxon>
        <taxon>Roseomonadaceae</taxon>
        <taxon>Roseicella</taxon>
    </lineage>
</organism>
<dbReference type="EMBL" id="SKBM01000004">
    <property type="protein sequence ID" value="TCZ64931.1"/>
    <property type="molecule type" value="Genomic_DNA"/>
</dbReference>
<evidence type="ECO:0000313" key="2">
    <source>
        <dbReference type="EMBL" id="TCZ64931.1"/>
    </source>
</evidence>
<evidence type="ECO:0000313" key="3">
    <source>
        <dbReference type="Proteomes" id="UP000295023"/>
    </source>
</evidence>
<dbReference type="Proteomes" id="UP000295023">
    <property type="component" value="Unassembled WGS sequence"/>
</dbReference>
<dbReference type="OrthoDB" id="7284252at2"/>
<gene>
    <name evidence="2" type="ORF">EXY23_06055</name>
</gene>
<dbReference type="Pfam" id="PF04391">
    <property type="entry name" value="DUF533"/>
    <property type="match status" value="1"/>
</dbReference>
<dbReference type="AlphaFoldDB" id="A0A4R4DW64"/>
<sequence>MRPQTKRPTVTARMPKARAWSRVIAARLRRGGMVEGGAWPCGGDLLRRRSGGATGSPRRRAQRTASRPVLPAVRVFPLRRPSPMSSTSALSLLGRLLFFVPSGRDGQAELLQRQALVTGEEPDPAAAPPRRHGGPPAPRRLLEEMLAARTLGAWLQNRQQTLFPLTLNLRVVDPAARPLLVRMVAASALAGGAVPTAAERERLWAELEAAGAAAAERLAFEAELAAPEPLPPLLRALQEAHLGAHAYAASLLALDRGSATSRAWLDYLTARFGLPPEVVAGLQRRRRWRR</sequence>
<proteinExistence type="predicted"/>